<protein>
    <submittedName>
        <fullName evidence="7">Peptide/nickel transport system ATP-binding protein</fullName>
    </submittedName>
</protein>
<dbReference type="InterPro" id="IPR003439">
    <property type="entry name" value="ABC_transporter-like_ATP-bd"/>
</dbReference>
<dbReference type="RefSeq" id="WP_245699116.1">
    <property type="nucleotide sequence ID" value="NZ_FNAP01000004.1"/>
</dbReference>
<reference evidence="7 8" key="1">
    <citation type="submission" date="2016-10" db="EMBL/GenBank/DDBJ databases">
        <authorList>
            <person name="de Groot N.N."/>
        </authorList>
    </citation>
    <scope>NUCLEOTIDE SEQUENCE [LARGE SCALE GENOMIC DNA]</scope>
    <source>
        <strain evidence="7 8">ATCC 700224</strain>
    </source>
</reference>
<dbReference type="PROSITE" id="PS00211">
    <property type="entry name" value="ABC_TRANSPORTER_1"/>
    <property type="match status" value="1"/>
</dbReference>
<dbReference type="CDD" id="cd03257">
    <property type="entry name" value="ABC_NikE_OppD_transporters"/>
    <property type="match status" value="1"/>
</dbReference>
<evidence type="ECO:0000313" key="7">
    <source>
        <dbReference type="EMBL" id="SDE15927.1"/>
    </source>
</evidence>
<dbReference type="Pfam" id="PF00005">
    <property type="entry name" value="ABC_tran"/>
    <property type="match status" value="1"/>
</dbReference>
<dbReference type="GO" id="GO:0016887">
    <property type="term" value="F:ATP hydrolysis activity"/>
    <property type="evidence" value="ECO:0007669"/>
    <property type="project" value="InterPro"/>
</dbReference>
<dbReference type="Gene3D" id="3.40.50.300">
    <property type="entry name" value="P-loop containing nucleotide triphosphate hydrolases"/>
    <property type="match status" value="1"/>
</dbReference>
<dbReference type="Proteomes" id="UP000199412">
    <property type="component" value="Unassembled WGS sequence"/>
</dbReference>
<sequence>MTPRTTRPDAPLLSVRDLRQSFRVSSGTVFGGRRSVRAVDGISFDVPRGRVLGIVGESGCGKSSVAKSILNIHTPTSGSIRFDGTDLATLDAAGWRALRQDIQYVFQDPLGALDPRMTVLGQVVEPLIIHGLGDAAERRARGGEMLEAVGLTGDMFCTFPHELSGGQRQRVVLARALVLKPRLLICDEPVSALDVSIQAQVIRLLEALKESLDLTIIFISHDLSLVRYVCDDIAVMYLGRIVEHGPTGTVFTRPRHPYTRALMSAIPVPEPDQDHETIILPGEPPSPFNPPPGCRFHPRCSLQEPMCRSTDADLEPMDAPAHAVACHVVHGRGTAA</sequence>
<keyword evidence="3" id="KW-0813">Transport</keyword>
<dbReference type="PANTHER" id="PTHR43776">
    <property type="entry name" value="TRANSPORT ATP-BINDING PROTEIN"/>
    <property type="match status" value="1"/>
</dbReference>
<keyword evidence="4" id="KW-0547">Nucleotide-binding</keyword>
<proteinExistence type="inferred from homology"/>
<gene>
    <name evidence="7" type="ORF">SAMN05421720_1049</name>
</gene>
<evidence type="ECO:0000256" key="5">
    <source>
        <dbReference type="ARBA" id="ARBA00022840"/>
    </source>
</evidence>
<evidence type="ECO:0000256" key="3">
    <source>
        <dbReference type="ARBA" id="ARBA00022448"/>
    </source>
</evidence>
<keyword evidence="8" id="KW-1185">Reference proteome</keyword>
<dbReference type="InterPro" id="IPR050319">
    <property type="entry name" value="ABC_transp_ATP-bind"/>
</dbReference>
<comment type="similarity">
    <text evidence="2">Belongs to the ABC transporter superfamily.</text>
</comment>
<dbReference type="GO" id="GO:0005886">
    <property type="term" value="C:plasma membrane"/>
    <property type="evidence" value="ECO:0007669"/>
    <property type="project" value="UniProtKB-SubCell"/>
</dbReference>
<dbReference type="NCBIfam" id="TIGR01727">
    <property type="entry name" value="oligo_HPY"/>
    <property type="match status" value="1"/>
</dbReference>
<organism evidence="7 8">
    <name type="scientific">Rhodospira trueperi</name>
    <dbReference type="NCBI Taxonomy" id="69960"/>
    <lineage>
        <taxon>Bacteria</taxon>
        <taxon>Pseudomonadati</taxon>
        <taxon>Pseudomonadota</taxon>
        <taxon>Alphaproteobacteria</taxon>
        <taxon>Rhodospirillales</taxon>
        <taxon>Rhodospirillaceae</taxon>
        <taxon>Rhodospira</taxon>
    </lineage>
</organism>
<evidence type="ECO:0000256" key="4">
    <source>
        <dbReference type="ARBA" id="ARBA00022741"/>
    </source>
</evidence>
<dbReference type="InterPro" id="IPR003593">
    <property type="entry name" value="AAA+_ATPase"/>
</dbReference>
<dbReference type="Pfam" id="PF08352">
    <property type="entry name" value="oligo_HPY"/>
    <property type="match status" value="1"/>
</dbReference>
<evidence type="ECO:0000313" key="8">
    <source>
        <dbReference type="Proteomes" id="UP000199412"/>
    </source>
</evidence>
<keyword evidence="5 7" id="KW-0067">ATP-binding</keyword>
<name>A0A1G7AN86_9PROT</name>
<dbReference type="SUPFAM" id="SSF52540">
    <property type="entry name" value="P-loop containing nucleoside triphosphate hydrolases"/>
    <property type="match status" value="1"/>
</dbReference>
<accession>A0A1G7AN86</accession>
<dbReference type="InterPro" id="IPR027417">
    <property type="entry name" value="P-loop_NTPase"/>
</dbReference>
<comment type="subcellular location">
    <subcellularLocation>
        <location evidence="1">Cell inner membrane</location>
        <topology evidence="1">Peripheral membrane protein</topology>
    </subcellularLocation>
</comment>
<dbReference type="PROSITE" id="PS50893">
    <property type="entry name" value="ABC_TRANSPORTER_2"/>
    <property type="match status" value="1"/>
</dbReference>
<evidence type="ECO:0000259" key="6">
    <source>
        <dbReference type="PROSITE" id="PS50893"/>
    </source>
</evidence>
<dbReference type="InterPro" id="IPR017871">
    <property type="entry name" value="ABC_transporter-like_CS"/>
</dbReference>
<dbReference type="SMART" id="SM00382">
    <property type="entry name" value="AAA"/>
    <property type="match status" value="1"/>
</dbReference>
<dbReference type="PANTHER" id="PTHR43776:SF7">
    <property type="entry name" value="D,D-DIPEPTIDE TRANSPORT ATP-BINDING PROTEIN DDPF-RELATED"/>
    <property type="match status" value="1"/>
</dbReference>
<dbReference type="InterPro" id="IPR013563">
    <property type="entry name" value="Oligopep_ABC_C"/>
</dbReference>
<dbReference type="FunFam" id="3.40.50.300:FF:000016">
    <property type="entry name" value="Oligopeptide ABC transporter ATP-binding component"/>
    <property type="match status" value="1"/>
</dbReference>
<feature type="domain" description="ABC transporter" evidence="6">
    <location>
        <begin position="13"/>
        <end position="263"/>
    </location>
</feature>
<dbReference type="STRING" id="69960.SAMN05421720_1049"/>
<evidence type="ECO:0000256" key="2">
    <source>
        <dbReference type="ARBA" id="ARBA00005417"/>
    </source>
</evidence>
<evidence type="ECO:0000256" key="1">
    <source>
        <dbReference type="ARBA" id="ARBA00004417"/>
    </source>
</evidence>
<dbReference type="GO" id="GO:0055085">
    <property type="term" value="P:transmembrane transport"/>
    <property type="evidence" value="ECO:0007669"/>
    <property type="project" value="UniProtKB-ARBA"/>
</dbReference>
<dbReference type="GO" id="GO:0005524">
    <property type="term" value="F:ATP binding"/>
    <property type="evidence" value="ECO:0007669"/>
    <property type="project" value="UniProtKB-KW"/>
</dbReference>
<dbReference type="AlphaFoldDB" id="A0A1G7AN86"/>
<dbReference type="EMBL" id="FNAP01000004">
    <property type="protein sequence ID" value="SDE15927.1"/>
    <property type="molecule type" value="Genomic_DNA"/>
</dbReference>
<dbReference type="GO" id="GO:0015833">
    <property type="term" value="P:peptide transport"/>
    <property type="evidence" value="ECO:0007669"/>
    <property type="project" value="InterPro"/>
</dbReference>